<evidence type="ECO:0000313" key="2">
    <source>
        <dbReference type="EMBL" id="BAE85988.1"/>
    </source>
</evidence>
<dbReference type="PANTHER" id="PTHR47099:SF1">
    <property type="entry name" value="METHYLCOBAMIDE:COM METHYLTRANSFERASE MTBA"/>
    <property type="match status" value="1"/>
</dbReference>
<keyword evidence="3" id="KW-1185">Reference proteome</keyword>
<dbReference type="STRING" id="138119.DSY4199"/>
<dbReference type="GO" id="GO:0006779">
    <property type="term" value="P:porphyrin-containing compound biosynthetic process"/>
    <property type="evidence" value="ECO:0007669"/>
    <property type="project" value="InterPro"/>
</dbReference>
<dbReference type="AlphaFoldDB" id="Q24PQ4"/>
<dbReference type="InterPro" id="IPR000257">
    <property type="entry name" value="Uroporphyrinogen_deCOase"/>
</dbReference>
<feature type="domain" description="Uroporphyrinogen decarboxylase (URO-D)" evidence="1">
    <location>
        <begin position="107"/>
        <end position="283"/>
    </location>
</feature>
<evidence type="ECO:0000313" key="3">
    <source>
        <dbReference type="Proteomes" id="UP000001946"/>
    </source>
</evidence>
<dbReference type="Proteomes" id="UP000001946">
    <property type="component" value="Chromosome"/>
</dbReference>
<proteinExistence type="predicted"/>
<dbReference type="eggNOG" id="COG0407">
    <property type="taxonomic scope" value="Bacteria"/>
</dbReference>
<organism evidence="2 3">
    <name type="scientific">Desulfitobacterium hafniense (strain Y51)</name>
    <dbReference type="NCBI Taxonomy" id="138119"/>
    <lineage>
        <taxon>Bacteria</taxon>
        <taxon>Bacillati</taxon>
        <taxon>Bacillota</taxon>
        <taxon>Clostridia</taxon>
        <taxon>Eubacteriales</taxon>
        <taxon>Desulfitobacteriaceae</taxon>
        <taxon>Desulfitobacterium</taxon>
    </lineage>
</organism>
<dbReference type="EMBL" id="AP008230">
    <property type="protein sequence ID" value="BAE85988.1"/>
    <property type="molecule type" value="Genomic_DNA"/>
</dbReference>
<dbReference type="PANTHER" id="PTHR47099">
    <property type="entry name" value="METHYLCOBAMIDE:COM METHYLTRANSFERASE MTBA"/>
    <property type="match status" value="1"/>
</dbReference>
<accession>Q24PQ4</accession>
<evidence type="ECO:0000259" key="1">
    <source>
        <dbReference type="Pfam" id="PF01208"/>
    </source>
</evidence>
<dbReference type="Gene3D" id="3.20.20.210">
    <property type="match status" value="1"/>
</dbReference>
<dbReference type="InterPro" id="IPR038071">
    <property type="entry name" value="UROD/MetE-like_sf"/>
</dbReference>
<dbReference type="GO" id="GO:0004853">
    <property type="term" value="F:uroporphyrinogen decarboxylase activity"/>
    <property type="evidence" value="ECO:0007669"/>
    <property type="project" value="InterPro"/>
</dbReference>
<sequence length="306" mass="34210">MLGGNMTKIERVLAMIDGEAVDKLPKGEFFVEDGLVAKLLQQSSFPSPPPLDLEARMKAYELLGLDALVFMADSQKPDKPWAELQHWQEESDFFLFALLDGPFQGVGHGYADFTAFLMDTVRDQEKIAELVKESMQKSLELGRKAIASGAHGFLIADDIAYNRGLYISPRIMREIFFPYLKELLQSLRRTSRELAGRELPIFFHSDGDIRLILQDLKEMGFKGIHSLESVMDLAEVREAVGRDMCLMGGYGLDWFEAGGVPKVDELLRMVLPGSYIFGSSAGILDENLSPGAVLEVYRYVDGLKCI</sequence>
<protein>
    <recommendedName>
        <fullName evidence="1">Uroporphyrinogen decarboxylase (URO-D) domain-containing protein</fullName>
    </recommendedName>
</protein>
<name>Q24PQ4_DESHY</name>
<dbReference type="InterPro" id="IPR052024">
    <property type="entry name" value="Methanogen_methyltrans"/>
</dbReference>
<dbReference type="HOGENOM" id="CLU_054162_2_0_9"/>
<dbReference type="Pfam" id="PF01208">
    <property type="entry name" value="URO-D"/>
    <property type="match status" value="1"/>
</dbReference>
<dbReference type="KEGG" id="dsy:DSY4199"/>
<dbReference type="SUPFAM" id="SSF51726">
    <property type="entry name" value="UROD/MetE-like"/>
    <property type="match status" value="1"/>
</dbReference>
<gene>
    <name evidence="2" type="ordered locus">DSY4199</name>
</gene>
<reference evidence="2 3" key="1">
    <citation type="journal article" date="2006" name="J. Bacteriol.">
        <title>Complete genome sequence of the dehalorespiring bacterium Desulfitobacterium hafniense Y51 and comparison with Dehalococcoides ethenogenes 195.</title>
        <authorList>
            <person name="Nonaka H."/>
            <person name="Keresztes G."/>
            <person name="Shinoda Y."/>
            <person name="Ikenaga Y."/>
            <person name="Abe M."/>
            <person name="Naito K."/>
            <person name="Inatomi K."/>
            <person name="Furukawa K."/>
            <person name="Inui M."/>
            <person name="Yukawa H."/>
        </authorList>
    </citation>
    <scope>NUCLEOTIDE SEQUENCE [LARGE SCALE GENOMIC DNA]</scope>
    <source>
        <strain evidence="2 3">Y51</strain>
    </source>
</reference>